<name>A0A2D2AZ76_9CAUL</name>
<feature type="compositionally biased region" description="Basic and acidic residues" evidence="1">
    <location>
        <begin position="8"/>
        <end position="19"/>
    </location>
</feature>
<dbReference type="Proteomes" id="UP000228945">
    <property type="component" value="Chromosome"/>
</dbReference>
<accession>A0A2D2AZ76</accession>
<evidence type="ECO:0000256" key="1">
    <source>
        <dbReference type="SAM" id="MobiDB-lite"/>
    </source>
</evidence>
<feature type="region of interest" description="Disordered" evidence="1">
    <location>
        <begin position="1"/>
        <end position="65"/>
    </location>
</feature>
<sequence length="65" mass="7157">MTVASVGARERPADHKALGDDQADPQGQACSDRDQDQQDITLTPTWPIERPSRIKALTQSKRRAA</sequence>
<proteinExistence type="predicted"/>
<gene>
    <name evidence="2" type="ORF">CSW64_13235</name>
</gene>
<dbReference type="EMBL" id="CP024201">
    <property type="protein sequence ID" value="ATQ43313.1"/>
    <property type="molecule type" value="Genomic_DNA"/>
</dbReference>
<evidence type="ECO:0000313" key="3">
    <source>
        <dbReference type="Proteomes" id="UP000228945"/>
    </source>
</evidence>
<organism evidence="2 3">
    <name type="scientific">Caulobacter mirabilis</name>
    <dbReference type="NCBI Taxonomy" id="69666"/>
    <lineage>
        <taxon>Bacteria</taxon>
        <taxon>Pseudomonadati</taxon>
        <taxon>Pseudomonadota</taxon>
        <taxon>Alphaproteobacteria</taxon>
        <taxon>Caulobacterales</taxon>
        <taxon>Caulobacteraceae</taxon>
        <taxon>Caulobacter</taxon>
    </lineage>
</organism>
<reference evidence="2 3" key="1">
    <citation type="submission" date="2017-10" db="EMBL/GenBank/DDBJ databases">
        <title>Genome sequence of Caulobacter mirabilis FWC38.</title>
        <authorList>
            <person name="Fiebig A."/>
            <person name="Crosson S."/>
        </authorList>
    </citation>
    <scope>NUCLEOTIDE SEQUENCE [LARGE SCALE GENOMIC DNA]</scope>
    <source>
        <strain evidence="2 3">FWC 38</strain>
    </source>
</reference>
<dbReference type="KEGG" id="cmb:CSW64_13235"/>
<keyword evidence="3" id="KW-1185">Reference proteome</keyword>
<protein>
    <submittedName>
        <fullName evidence="2">Uncharacterized protein</fullName>
    </submittedName>
</protein>
<evidence type="ECO:0000313" key="2">
    <source>
        <dbReference type="EMBL" id="ATQ43313.1"/>
    </source>
</evidence>
<dbReference type="AlphaFoldDB" id="A0A2D2AZ76"/>